<comment type="catalytic activity">
    <reaction evidence="7">
        <text>a peptidoglycan chain = a peptidoglycan chain with N-acetyl-1,6-anhydromuramyl-[peptide] at the reducing end + a peptidoglycan chain with N-acetylglucosamine at the non-reducing end.</text>
        <dbReference type="EC" id="4.2.2.29"/>
    </reaction>
</comment>
<evidence type="ECO:0000256" key="3">
    <source>
        <dbReference type="ARBA" id="ARBA00022989"/>
    </source>
</evidence>
<keyword evidence="6 7" id="KW-0961">Cell wall biogenesis/degradation</keyword>
<comment type="subcellular location">
    <subcellularLocation>
        <location evidence="7">Cell membrane</location>
        <topology evidence="7">Single-pass membrane protein</topology>
    </subcellularLocation>
</comment>
<keyword evidence="4 7" id="KW-0472">Membrane</keyword>
<evidence type="ECO:0000256" key="7">
    <source>
        <dbReference type="HAMAP-Rule" id="MF_02065"/>
    </source>
</evidence>
<feature type="site" description="Important for catalytic activity" evidence="7">
    <location>
        <position position="262"/>
    </location>
</feature>
<evidence type="ECO:0000256" key="5">
    <source>
        <dbReference type="ARBA" id="ARBA00023239"/>
    </source>
</evidence>
<keyword evidence="5 7" id="KW-0456">Lyase</keyword>
<dbReference type="PANTHER" id="PTHR30518">
    <property type="entry name" value="ENDOLYTIC MUREIN TRANSGLYCOSYLASE"/>
    <property type="match status" value="1"/>
</dbReference>
<dbReference type="RefSeq" id="WP_144545355.1">
    <property type="nucleotide sequence ID" value="NZ_CBCSDC010000023.1"/>
</dbReference>
<dbReference type="GeneID" id="65405758"/>
<dbReference type="GO" id="GO:0008932">
    <property type="term" value="F:lytic endotransglycosylase activity"/>
    <property type="evidence" value="ECO:0007669"/>
    <property type="project" value="UniProtKB-UniRule"/>
</dbReference>
<dbReference type="EC" id="4.2.2.29" evidence="7"/>
<evidence type="ECO:0000256" key="2">
    <source>
        <dbReference type="ARBA" id="ARBA00022692"/>
    </source>
</evidence>
<dbReference type="AlphaFoldDB" id="A0A562JAM9"/>
<dbReference type="HAMAP" id="MF_02065">
    <property type="entry name" value="MltG"/>
    <property type="match status" value="1"/>
</dbReference>
<dbReference type="Pfam" id="PF02618">
    <property type="entry name" value="YceG"/>
    <property type="match status" value="1"/>
</dbReference>
<keyword evidence="3 7" id="KW-1133">Transmembrane helix</keyword>
<dbReference type="InterPro" id="IPR003770">
    <property type="entry name" value="MLTG-like"/>
</dbReference>
<organism evidence="8 9">
    <name type="scientific">Cytobacillus oceanisediminis</name>
    <dbReference type="NCBI Taxonomy" id="665099"/>
    <lineage>
        <taxon>Bacteria</taxon>
        <taxon>Bacillati</taxon>
        <taxon>Bacillota</taxon>
        <taxon>Bacilli</taxon>
        <taxon>Bacillales</taxon>
        <taxon>Bacillaceae</taxon>
        <taxon>Cytobacillus</taxon>
    </lineage>
</organism>
<comment type="similarity">
    <text evidence="7">Belongs to the transglycosylase MltG family.</text>
</comment>
<dbReference type="GO" id="GO:0071555">
    <property type="term" value="P:cell wall organization"/>
    <property type="evidence" value="ECO:0007669"/>
    <property type="project" value="UniProtKB-KW"/>
</dbReference>
<keyword evidence="1 7" id="KW-1003">Cell membrane</keyword>
<reference evidence="8 9" key="1">
    <citation type="journal article" date="2015" name="Stand. Genomic Sci.">
        <title>Genomic Encyclopedia of Bacterial and Archaeal Type Strains, Phase III: the genomes of soil and plant-associated and newly described type strains.</title>
        <authorList>
            <person name="Whitman W.B."/>
            <person name="Woyke T."/>
            <person name="Klenk H.P."/>
            <person name="Zhou Y."/>
            <person name="Lilburn T.G."/>
            <person name="Beck B.J."/>
            <person name="De Vos P."/>
            <person name="Vandamme P."/>
            <person name="Eisen J.A."/>
            <person name="Garrity G."/>
            <person name="Hugenholtz P."/>
            <person name="Kyrpides N.C."/>
        </authorList>
    </citation>
    <scope>NUCLEOTIDE SEQUENCE [LARGE SCALE GENOMIC DNA]</scope>
    <source>
        <strain evidence="8 9">CGMCC 1.10115</strain>
    </source>
</reference>
<feature type="transmembrane region" description="Helical" evidence="7">
    <location>
        <begin position="30"/>
        <end position="53"/>
    </location>
</feature>
<comment type="caution">
    <text evidence="8">The sequence shown here is derived from an EMBL/GenBank/DDBJ whole genome shotgun (WGS) entry which is preliminary data.</text>
</comment>
<sequence length="377" mass="42488">MSTEEKKGKKEVIREKMIERQSEAKVVRKIVLIVAIILLISAVAVIGGGYFYINSALKPVDPESDRQKKVEIPIGSSVTGIANILEENGIIKDARVFKYYVKFKNEAGFMAGEYKLKPSMTMPEILDSLKTGKVMEELAFKITIPEGKQLEQIAGIIGEKVDQKPEDVFKKLNDKAFVESLMAEYPNLLTEEILAENVKYPLEGYLFPATYPFYKEDPTLEEVVKVMLDKTQSVINEYRGDMEQQEFTPHKLLTMASLIEEEATEKVDRDQIASVFYNRIETGMPLQTDPTVLYAQGEHKSRVLYKDLEIDSPYNTYKYPGLTPGPIANAGVSSIEAALLPAKTDYLYFLATSTGDVLFSKTLDEHNQKKSQHITNN</sequence>
<gene>
    <name evidence="7" type="primary">mltG</name>
    <name evidence="8" type="ORF">IQ19_04673</name>
</gene>
<dbReference type="OrthoDB" id="9814591at2"/>
<comment type="function">
    <text evidence="7">Functions as a peptidoglycan terminase that cleaves nascent peptidoglycan strands endolytically to terminate their elongation.</text>
</comment>
<evidence type="ECO:0000256" key="1">
    <source>
        <dbReference type="ARBA" id="ARBA00022475"/>
    </source>
</evidence>
<dbReference type="NCBIfam" id="TIGR00247">
    <property type="entry name" value="endolytic transglycosylase MltG"/>
    <property type="match status" value="1"/>
</dbReference>
<accession>A0A562JAM9</accession>
<dbReference type="Gene3D" id="3.30.1490.480">
    <property type="entry name" value="Endolytic murein transglycosylase"/>
    <property type="match status" value="1"/>
</dbReference>
<keyword evidence="2 7" id="KW-0812">Transmembrane</keyword>
<evidence type="ECO:0000313" key="8">
    <source>
        <dbReference type="EMBL" id="TWH80209.1"/>
    </source>
</evidence>
<dbReference type="Gene3D" id="3.30.160.60">
    <property type="entry name" value="Classic Zinc Finger"/>
    <property type="match status" value="1"/>
</dbReference>
<keyword evidence="9" id="KW-1185">Reference proteome</keyword>
<dbReference type="GO" id="GO:0005886">
    <property type="term" value="C:plasma membrane"/>
    <property type="evidence" value="ECO:0007669"/>
    <property type="project" value="UniProtKB-SubCell"/>
</dbReference>
<dbReference type="CDD" id="cd08010">
    <property type="entry name" value="MltG_like"/>
    <property type="match status" value="1"/>
</dbReference>
<proteinExistence type="inferred from homology"/>
<evidence type="ECO:0000256" key="6">
    <source>
        <dbReference type="ARBA" id="ARBA00023316"/>
    </source>
</evidence>
<dbReference type="Proteomes" id="UP000318667">
    <property type="component" value="Unassembled WGS sequence"/>
</dbReference>
<dbReference type="EMBL" id="VLKI01000020">
    <property type="protein sequence ID" value="TWH80209.1"/>
    <property type="molecule type" value="Genomic_DNA"/>
</dbReference>
<dbReference type="GO" id="GO:0009252">
    <property type="term" value="P:peptidoglycan biosynthetic process"/>
    <property type="evidence" value="ECO:0007669"/>
    <property type="project" value="UniProtKB-UniRule"/>
</dbReference>
<name>A0A562JAM9_9BACI</name>
<evidence type="ECO:0000313" key="9">
    <source>
        <dbReference type="Proteomes" id="UP000318667"/>
    </source>
</evidence>
<protein>
    <recommendedName>
        <fullName evidence="7">Endolytic murein transglycosylase</fullName>
        <ecNumber evidence="7">4.2.2.29</ecNumber>
    </recommendedName>
    <alternativeName>
        <fullName evidence="7">Peptidoglycan lytic transglycosylase</fullName>
    </alternativeName>
    <alternativeName>
        <fullName evidence="7">Peptidoglycan polymerization terminase</fullName>
    </alternativeName>
</protein>
<evidence type="ECO:0000256" key="4">
    <source>
        <dbReference type="ARBA" id="ARBA00023136"/>
    </source>
</evidence>
<dbReference type="PANTHER" id="PTHR30518:SF2">
    <property type="entry name" value="ENDOLYTIC MUREIN TRANSGLYCOSYLASE"/>
    <property type="match status" value="1"/>
</dbReference>